<dbReference type="Gene3D" id="3.40.720.10">
    <property type="entry name" value="Alkaline Phosphatase, subunit A"/>
    <property type="match status" value="1"/>
</dbReference>
<evidence type="ECO:0000256" key="4">
    <source>
        <dbReference type="ARBA" id="ARBA00022837"/>
    </source>
</evidence>
<evidence type="ECO:0000256" key="2">
    <source>
        <dbReference type="ARBA" id="ARBA00022723"/>
    </source>
</evidence>
<dbReference type="PANTHER" id="PTHR42693:SF53">
    <property type="entry name" value="ENDO-4-O-SULFATASE"/>
    <property type="match status" value="1"/>
</dbReference>
<dbReference type="InterPro" id="IPR024607">
    <property type="entry name" value="Sulfatase_CS"/>
</dbReference>
<dbReference type="Proteomes" id="UP000321353">
    <property type="component" value="Chromosome"/>
</dbReference>
<feature type="domain" description="Sulfatase N-terminal" evidence="5">
    <location>
        <begin position="46"/>
        <end position="366"/>
    </location>
</feature>
<dbReference type="SUPFAM" id="SSF53649">
    <property type="entry name" value="Alkaline phosphatase-like"/>
    <property type="match status" value="1"/>
</dbReference>
<dbReference type="Pfam" id="PF00884">
    <property type="entry name" value="Sulfatase"/>
    <property type="match status" value="1"/>
</dbReference>
<dbReference type="KEGG" id="smam:Mal15_38490"/>
<protein>
    <submittedName>
        <fullName evidence="6">Arylsulfatase</fullName>
        <ecNumber evidence="6">3.1.6.1</ecNumber>
    </submittedName>
</protein>
<name>A0A5B9MET8_9BACT</name>
<accession>A0A5B9MET8</accession>
<dbReference type="EC" id="3.1.6.1" evidence="6"/>
<proteinExistence type="inferred from homology"/>
<keyword evidence="3 6" id="KW-0378">Hydrolase</keyword>
<gene>
    <name evidence="6" type="primary">atsA_47</name>
    <name evidence="6" type="ORF">Mal15_38490</name>
</gene>
<evidence type="ECO:0000313" key="7">
    <source>
        <dbReference type="Proteomes" id="UP000321353"/>
    </source>
</evidence>
<dbReference type="GO" id="GO:0004065">
    <property type="term" value="F:arylsulfatase activity"/>
    <property type="evidence" value="ECO:0007669"/>
    <property type="project" value="UniProtKB-EC"/>
</dbReference>
<keyword evidence="7" id="KW-1185">Reference proteome</keyword>
<dbReference type="Gene3D" id="3.30.1120.10">
    <property type="match status" value="1"/>
</dbReference>
<evidence type="ECO:0000259" key="5">
    <source>
        <dbReference type="Pfam" id="PF00884"/>
    </source>
</evidence>
<evidence type="ECO:0000256" key="3">
    <source>
        <dbReference type="ARBA" id="ARBA00022801"/>
    </source>
</evidence>
<dbReference type="EMBL" id="CP036264">
    <property type="protein sequence ID" value="QEF99782.1"/>
    <property type="molecule type" value="Genomic_DNA"/>
</dbReference>
<dbReference type="InterPro" id="IPR017850">
    <property type="entry name" value="Alkaline_phosphatase_core_sf"/>
</dbReference>
<dbReference type="RefSeq" id="WP_147869134.1">
    <property type="nucleotide sequence ID" value="NZ_CP036264.1"/>
</dbReference>
<dbReference type="PANTHER" id="PTHR42693">
    <property type="entry name" value="ARYLSULFATASE FAMILY MEMBER"/>
    <property type="match status" value="1"/>
</dbReference>
<sequence>MKAASLSIPNALVSAATSKPRYLTRWSVLTLVFLTATLCRADDRPSFILLMGDDHGWSETGYNGHPYLQTPVLDEMARSGLRLDHFYSGHPSCSPTRGSVLTGRHPNRYGTFSPGWSIRPKEITIAHLLSEAGYRCGHFGKWHLGPVKSDSPTNPRAMGFDEYVSHDNFYEMNPPFSRNGDPPQTIRGEGSEVTIDETIKFIDRARADETPFLAVVWFGSPHEPYSGLDKDLALYDDLPQTLAERTVRLTSMETGKQTTRPLRDVLRERYAEITAMDRSIGTLRDYLADKGLRDNTLIWYCGDNGSPRSSGRVTTPFRGEKGLMYEGGIRVPGLIEWPARIATSRVSEVNSVTSDMLPTLCELAGVQTPDRPLDGISIVPVIDGKMTQRPKPICFWSYPTKRVTAAQAKPKPYIDPAFQEGTTPLVKEMAGKLTRSFNNYHQPEITDEDYAGPRVILDNRFKLVVDASAKDPTNVELFDLHADREEATNLAQSNAEVTERLSRQLRTWQTSVLNSLQEADY</sequence>
<comment type="similarity">
    <text evidence="1">Belongs to the sulfatase family.</text>
</comment>
<dbReference type="AlphaFoldDB" id="A0A5B9MET8"/>
<keyword evidence="2" id="KW-0479">Metal-binding</keyword>
<reference evidence="6 7" key="1">
    <citation type="submission" date="2019-02" db="EMBL/GenBank/DDBJ databases">
        <title>Planctomycetal bacteria perform biofilm scaping via a novel small molecule.</title>
        <authorList>
            <person name="Jeske O."/>
            <person name="Boedeker C."/>
            <person name="Wiegand S."/>
            <person name="Breitling P."/>
            <person name="Kallscheuer N."/>
            <person name="Jogler M."/>
            <person name="Rohde M."/>
            <person name="Petersen J."/>
            <person name="Medema M.H."/>
            <person name="Surup F."/>
            <person name="Jogler C."/>
        </authorList>
    </citation>
    <scope>NUCLEOTIDE SEQUENCE [LARGE SCALE GENOMIC DNA]</scope>
    <source>
        <strain evidence="6 7">Mal15</strain>
    </source>
</reference>
<dbReference type="InterPro" id="IPR000917">
    <property type="entry name" value="Sulfatase_N"/>
</dbReference>
<dbReference type="InterPro" id="IPR050738">
    <property type="entry name" value="Sulfatase"/>
</dbReference>
<organism evidence="6 7">
    <name type="scientific">Stieleria maiorica</name>
    <dbReference type="NCBI Taxonomy" id="2795974"/>
    <lineage>
        <taxon>Bacteria</taxon>
        <taxon>Pseudomonadati</taxon>
        <taxon>Planctomycetota</taxon>
        <taxon>Planctomycetia</taxon>
        <taxon>Pirellulales</taxon>
        <taxon>Pirellulaceae</taxon>
        <taxon>Stieleria</taxon>
    </lineage>
</organism>
<keyword evidence="4" id="KW-0106">Calcium</keyword>
<dbReference type="GO" id="GO:0046872">
    <property type="term" value="F:metal ion binding"/>
    <property type="evidence" value="ECO:0007669"/>
    <property type="project" value="UniProtKB-KW"/>
</dbReference>
<evidence type="ECO:0000313" key="6">
    <source>
        <dbReference type="EMBL" id="QEF99782.1"/>
    </source>
</evidence>
<evidence type="ECO:0000256" key="1">
    <source>
        <dbReference type="ARBA" id="ARBA00008779"/>
    </source>
</evidence>
<dbReference type="PROSITE" id="PS00523">
    <property type="entry name" value="SULFATASE_1"/>
    <property type="match status" value="1"/>
</dbReference>